<sequence>MEAEKDVNIRNSNKKIDSNGLKLNLPIGWKNVPMNDSNVKAFKANCTGSEMFCDNIVIRIIPNNDIKLDQLLDDYVSEMNNNFQKLNIDYKGKCSNNNQDIVYIKYNFNEQNITIFSTMTFVRKNNRLFQVNTSSGSKNKSYDIKNILNISCIH</sequence>
<name>A0A7Y7U7U5_9BACT</name>
<organism evidence="1 2">
    <name type="scientific">Hymenobacter lapidiphilus</name>
    <dbReference type="NCBI Taxonomy" id="2608003"/>
    <lineage>
        <taxon>Bacteria</taxon>
        <taxon>Pseudomonadati</taxon>
        <taxon>Bacteroidota</taxon>
        <taxon>Cytophagia</taxon>
        <taxon>Cytophagales</taxon>
        <taxon>Hymenobacteraceae</taxon>
        <taxon>Hymenobacter</taxon>
    </lineage>
</organism>
<gene>
    <name evidence="1" type="ORF">HW554_18145</name>
</gene>
<dbReference type="Gene3D" id="3.40.1000.10">
    <property type="entry name" value="Mog1/PsbP, alpha/beta/alpha sandwich"/>
    <property type="match status" value="1"/>
</dbReference>
<accession>A0A7Y7U7U5</accession>
<comment type="caution">
    <text evidence="1">The sequence shown here is derived from an EMBL/GenBank/DDBJ whole genome shotgun (WGS) entry which is preliminary data.</text>
</comment>
<dbReference type="RefSeq" id="WP_176909968.1">
    <property type="nucleotide sequence ID" value="NZ_JABKAU010000050.1"/>
</dbReference>
<proteinExistence type="predicted"/>
<evidence type="ECO:0008006" key="3">
    <source>
        <dbReference type="Google" id="ProtNLM"/>
    </source>
</evidence>
<keyword evidence="2" id="KW-1185">Reference proteome</keyword>
<evidence type="ECO:0000313" key="1">
    <source>
        <dbReference type="EMBL" id="NVO33134.1"/>
    </source>
</evidence>
<dbReference type="Proteomes" id="UP000565521">
    <property type="component" value="Unassembled WGS sequence"/>
</dbReference>
<evidence type="ECO:0000313" key="2">
    <source>
        <dbReference type="Proteomes" id="UP000565521"/>
    </source>
</evidence>
<dbReference type="EMBL" id="JABKAU010000050">
    <property type="protein sequence ID" value="NVO33134.1"/>
    <property type="molecule type" value="Genomic_DNA"/>
</dbReference>
<reference evidence="1 2" key="1">
    <citation type="submission" date="2020-05" db="EMBL/GenBank/DDBJ databases">
        <title>Hymenobacter terrestris sp. nov. and Hymenobacter lapidiphilus sp. nov., isolated from regoliths in Antarctica.</title>
        <authorList>
            <person name="Sedlacek I."/>
            <person name="Pantucek R."/>
            <person name="Zeman M."/>
            <person name="Holochova P."/>
            <person name="Kralova S."/>
            <person name="Stankova E."/>
            <person name="Sedo O."/>
            <person name="Micenkova L."/>
            <person name="Svec P."/>
            <person name="Gupta V."/>
            <person name="Sood U."/>
            <person name="Korpole U.S."/>
            <person name="Lal R."/>
        </authorList>
    </citation>
    <scope>NUCLEOTIDE SEQUENCE [LARGE SCALE GENOMIC DNA]</scope>
    <source>
        <strain evidence="1 2">P5342</strain>
    </source>
</reference>
<dbReference type="AlphaFoldDB" id="A0A7Y7U7U5"/>
<protein>
    <recommendedName>
        <fullName evidence="3">DUF1795 domain-containing protein</fullName>
    </recommendedName>
</protein>